<keyword evidence="4" id="KW-1185">Reference proteome</keyword>
<feature type="transmembrane region" description="Helical" evidence="2">
    <location>
        <begin position="12"/>
        <end position="35"/>
    </location>
</feature>
<protein>
    <submittedName>
        <fullName evidence="3">Uncharacterized protein</fullName>
    </submittedName>
</protein>
<evidence type="ECO:0000313" key="3">
    <source>
        <dbReference type="EMBL" id="KKA17977.1"/>
    </source>
</evidence>
<dbReference type="EMBL" id="LASV01000518">
    <property type="protein sequence ID" value="KKA17977.1"/>
    <property type="molecule type" value="Genomic_DNA"/>
</dbReference>
<proteinExistence type="predicted"/>
<feature type="region of interest" description="Disordered" evidence="1">
    <location>
        <begin position="71"/>
        <end position="94"/>
    </location>
</feature>
<dbReference type="Proteomes" id="UP000053958">
    <property type="component" value="Unassembled WGS sequence"/>
</dbReference>
<evidence type="ECO:0000256" key="1">
    <source>
        <dbReference type="SAM" id="MobiDB-lite"/>
    </source>
</evidence>
<sequence length="111" mass="12209">MSTASFNYYTSFSFKLAQAVGILGSAGASILIITIKNSRSKKINSKKINSKNNNKTNPNLLQLQQRVIYHTSSTNGSTSTTKEAKPSRTSSQDRLSHTLHYSILPVYSNLP</sequence>
<accession>A0A0F4YI52</accession>
<feature type="compositionally biased region" description="Low complexity" evidence="1">
    <location>
        <begin position="71"/>
        <end position="81"/>
    </location>
</feature>
<dbReference type="RefSeq" id="XP_013324589.1">
    <property type="nucleotide sequence ID" value="XM_013469135.1"/>
</dbReference>
<reference evidence="3 4" key="1">
    <citation type="submission" date="2015-04" db="EMBL/GenBank/DDBJ databases">
        <authorList>
            <person name="Heijne W.H."/>
            <person name="Fedorova N.D."/>
            <person name="Nierman W.C."/>
            <person name="Vollebregt A.W."/>
            <person name="Zhao Z."/>
            <person name="Wu L."/>
            <person name="Kumar M."/>
            <person name="Stam H."/>
            <person name="van den Berg M.A."/>
            <person name="Pel H.J."/>
        </authorList>
    </citation>
    <scope>NUCLEOTIDE SEQUENCE [LARGE SCALE GENOMIC DNA]</scope>
    <source>
        <strain evidence="3 4">CBS 393.64</strain>
    </source>
</reference>
<evidence type="ECO:0000256" key="2">
    <source>
        <dbReference type="SAM" id="Phobius"/>
    </source>
</evidence>
<keyword evidence="2" id="KW-0472">Membrane</keyword>
<keyword evidence="2" id="KW-1133">Transmembrane helix</keyword>
<gene>
    <name evidence="3" type="ORF">T310_8082</name>
</gene>
<dbReference type="AlphaFoldDB" id="A0A0F4YI52"/>
<organism evidence="3 4">
    <name type="scientific">Rasamsonia emersonii (strain ATCC 16479 / CBS 393.64 / IMI 116815)</name>
    <dbReference type="NCBI Taxonomy" id="1408163"/>
    <lineage>
        <taxon>Eukaryota</taxon>
        <taxon>Fungi</taxon>
        <taxon>Dikarya</taxon>
        <taxon>Ascomycota</taxon>
        <taxon>Pezizomycotina</taxon>
        <taxon>Eurotiomycetes</taxon>
        <taxon>Eurotiomycetidae</taxon>
        <taxon>Eurotiales</taxon>
        <taxon>Trichocomaceae</taxon>
        <taxon>Rasamsonia</taxon>
    </lineage>
</organism>
<comment type="caution">
    <text evidence="3">The sequence shown here is derived from an EMBL/GenBank/DDBJ whole genome shotgun (WGS) entry which is preliminary data.</text>
</comment>
<name>A0A0F4YI52_RASE3</name>
<evidence type="ECO:0000313" key="4">
    <source>
        <dbReference type="Proteomes" id="UP000053958"/>
    </source>
</evidence>
<dbReference type="GeneID" id="25320343"/>
<keyword evidence="2" id="KW-0812">Transmembrane</keyword>